<evidence type="ECO:0000256" key="5">
    <source>
        <dbReference type="RuleBase" id="RU003718"/>
    </source>
</evidence>
<evidence type="ECO:0000256" key="1">
    <source>
        <dbReference type="ARBA" id="ARBA00004935"/>
    </source>
</evidence>
<proteinExistence type="inferred from homology"/>
<dbReference type="Gene3D" id="3.40.50.2000">
    <property type="entry name" value="Glycogen Phosphorylase B"/>
    <property type="match status" value="2"/>
</dbReference>
<dbReference type="Proteomes" id="UP001190926">
    <property type="component" value="Unassembled WGS sequence"/>
</dbReference>
<evidence type="ECO:0000256" key="6">
    <source>
        <dbReference type="RuleBase" id="RU362057"/>
    </source>
</evidence>
<dbReference type="AlphaFoldDB" id="A0AAD4PCB7"/>
<dbReference type="CDD" id="cd03784">
    <property type="entry name" value="GT1_Gtf-like"/>
    <property type="match status" value="1"/>
</dbReference>
<sequence length="451" mass="50483">MGKKKLKIAMYPWFAMGHLTTYLHISNKLAQKGHQIFFILPPKSQSKLNQFNLHPDLIKFIPITVPHVPGLPPGTETTGDVIFPMYSLLRRAMDLTEPDINNLLLQLKPDLVFFDFSQWLPALARTLGIKSVLYCIISPAAMAYLFRDEPTADAYLLPPPGFPPSAIRLYAHEARVVDAINKQEEFGSSMKFVRRVIMSVEECDAIGFKSCREMEGPYLDFIVKKFKKPVLLAGPVLPTPPTSGLDERWTKWLDQFEPKSVIFCAFGSEARLKRDQFQELLVGFELSGLPFLAALKPPVGAETVEEALPEGFASRTGKRGVVYGGWVQQQLILCHPAVGCFVTHCGWGSIFEALVNECQLVLMPHIGDQLINVRLVGGDLRIGVEVEKGDEDGLFSREGLVKAIELVMDGESEIGSEIRANRAKWSDFILRKGLEDSYVDEFDHKLHGLLE</sequence>
<dbReference type="SUPFAM" id="SSF53756">
    <property type="entry name" value="UDP-Glycosyltransferase/glycogen phosphorylase"/>
    <property type="match status" value="1"/>
</dbReference>
<comment type="similarity">
    <text evidence="2 5">Belongs to the UDP-glycosyltransferase family.</text>
</comment>
<evidence type="ECO:0000313" key="7">
    <source>
        <dbReference type="EMBL" id="KAH6833935.1"/>
    </source>
</evidence>
<dbReference type="PANTHER" id="PTHR48049:SF34">
    <property type="entry name" value="UDP-GLYCOSYLTRANSFERASE 79B30-LIKE"/>
    <property type="match status" value="1"/>
</dbReference>
<accession>A0AAD4PCB7</accession>
<protein>
    <recommendedName>
        <fullName evidence="6">Glycosyltransferase</fullName>
        <ecNumber evidence="6">2.4.1.-</ecNumber>
    </recommendedName>
</protein>
<keyword evidence="4 5" id="KW-0808">Transferase</keyword>
<gene>
    <name evidence="7" type="ORF">C2S53_004737</name>
</gene>
<comment type="pathway">
    <text evidence="1">Pigment biosynthesis; anthocyanin biosynthesis.</text>
</comment>
<keyword evidence="8" id="KW-1185">Reference proteome</keyword>
<dbReference type="FunFam" id="3.40.50.2000:FF:000037">
    <property type="entry name" value="Glycosyltransferase"/>
    <property type="match status" value="1"/>
</dbReference>
<dbReference type="Pfam" id="PF00201">
    <property type="entry name" value="UDPGT"/>
    <property type="match status" value="1"/>
</dbReference>
<dbReference type="GO" id="GO:0035251">
    <property type="term" value="F:UDP-glucosyltransferase activity"/>
    <property type="evidence" value="ECO:0007669"/>
    <property type="project" value="InterPro"/>
</dbReference>
<name>A0AAD4PCB7_PERFH</name>
<dbReference type="InterPro" id="IPR050481">
    <property type="entry name" value="UDP-glycosyltransf_plant"/>
</dbReference>
<reference evidence="7 8" key="1">
    <citation type="journal article" date="2021" name="Nat. Commun.">
        <title>Incipient diploidization of the medicinal plant Perilla within 10,000 years.</title>
        <authorList>
            <person name="Zhang Y."/>
            <person name="Shen Q."/>
            <person name="Leng L."/>
            <person name="Zhang D."/>
            <person name="Chen S."/>
            <person name="Shi Y."/>
            <person name="Ning Z."/>
            <person name="Chen S."/>
        </authorList>
    </citation>
    <scope>NUCLEOTIDE SEQUENCE [LARGE SCALE GENOMIC DNA]</scope>
    <source>
        <strain evidence="8">cv. PC099</strain>
    </source>
</reference>
<evidence type="ECO:0000256" key="2">
    <source>
        <dbReference type="ARBA" id="ARBA00009995"/>
    </source>
</evidence>
<dbReference type="PANTHER" id="PTHR48049">
    <property type="entry name" value="GLYCOSYLTRANSFERASE"/>
    <property type="match status" value="1"/>
</dbReference>
<organism evidence="7 8">
    <name type="scientific">Perilla frutescens var. hirtella</name>
    <name type="common">Perilla citriodora</name>
    <name type="synonym">Perilla setoyensis</name>
    <dbReference type="NCBI Taxonomy" id="608512"/>
    <lineage>
        <taxon>Eukaryota</taxon>
        <taxon>Viridiplantae</taxon>
        <taxon>Streptophyta</taxon>
        <taxon>Embryophyta</taxon>
        <taxon>Tracheophyta</taxon>
        <taxon>Spermatophyta</taxon>
        <taxon>Magnoliopsida</taxon>
        <taxon>eudicotyledons</taxon>
        <taxon>Gunneridae</taxon>
        <taxon>Pentapetalae</taxon>
        <taxon>asterids</taxon>
        <taxon>lamiids</taxon>
        <taxon>Lamiales</taxon>
        <taxon>Lamiaceae</taxon>
        <taxon>Nepetoideae</taxon>
        <taxon>Elsholtzieae</taxon>
        <taxon>Perilla</taxon>
    </lineage>
</organism>
<comment type="caution">
    <text evidence="7">The sequence shown here is derived from an EMBL/GenBank/DDBJ whole genome shotgun (WGS) entry which is preliminary data.</text>
</comment>
<dbReference type="FunFam" id="3.40.50.2000:FF:000087">
    <property type="entry name" value="Glycosyltransferase"/>
    <property type="match status" value="1"/>
</dbReference>
<evidence type="ECO:0000256" key="4">
    <source>
        <dbReference type="ARBA" id="ARBA00022679"/>
    </source>
</evidence>
<dbReference type="InterPro" id="IPR035595">
    <property type="entry name" value="UDP_glycos_trans_CS"/>
</dbReference>
<evidence type="ECO:0000256" key="3">
    <source>
        <dbReference type="ARBA" id="ARBA00022676"/>
    </source>
</evidence>
<dbReference type="EC" id="2.4.1.-" evidence="6"/>
<keyword evidence="3 5" id="KW-0328">Glycosyltransferase</keyword>
<dbReference type="GO" id="GO:0009718">
    <property type="term" value="P:anthocyanin-containing compound biosynthetic process"/>
    <property type="evidence" value="ECO:0007669"/>
    <property type="project" value="UniProtKB-ARBA"/>
</dbReference>
<evidence type="ECO:0000313" key="8">
    <source>
        <dbReference type="Proteomes" id="UP001190926"/>
    </source>
</evidence>
<dbReference type="EMBL" id="SDAM02000053">
    <property type="protein sequence ID" value="KAH6833935.1"/>
    <property type="molecule type" value="Genomic_DNA"/>
</dbReference>
<dbReference type="InterPro" id="IPR002213">
    <property type="entry name" value="UDP_glucos_trans"/>
</dbReference>
<dbReference type="PROSITE" id="PS00375">
    <property type="entry name" value="UDPGT"/>
    <property type="match status" value="1"/>
</dbReference>